<evidence type="ECO:0000313" key="2">
    <source>
        <dbReference type="Proteomes" id="UP000028123"/>
    </source>
</evidence>
<evidence type="ECO:0000313" key="1">
    <source>
        <dbReference type="EMBL" id="KEQ22003.1"/>
    </source>
</evidence>
<dbReference type="Proteomes" id="UP000028123">
    <property type="component" value="Unassembled WGS sequence"/>
</dbReference>
<comment type="caution">
    <text evidence="1">The sequence shown here is derived from an EMBL/GenBank/DDBJ whole genome shotgun (WGS) entry which is preliminary data.</text>
</comment>
<organism evidence="1 2">
    <name type="scientific">Paenibacillus tyrfis</name>
    <dbReference type="NCBI Taxonomy" id="1501230"/>
    <lineage>
        <taxon>Bacteria</taxon>
        <taxon>Bacillati</taxon>
        <taxon>Bacillota</taxon>
        <taxon>Bacilli</taxon>
        <taxon>Bacillales</taxon>
        <taxon>Paenibacillaceae</taxon>
        <taxon>Paenibacillus</taxon>
    </lineage>
</organism>
<gene>
    <name evidence="1" type="ORF">ET33_28460</name>
</gene>
<sequence>MNNINIKEISLAIKWAHENDQQILSVMSLSLIGLRLTEIVNLRWNQIDIPQKKFPFKENLNGGKFLYPDQC</sequence>
<accession>A0A081NU80</accession>
<proteinExistence type="predicted"/>
<protein>
    <submittedName>
        <fullName evidence="1">Uncharacterized protein</fullName>
    </submittedName>
</protein>
<dbReference type="EMBL" id="JNVM01000047">
    <property type="protein sequence ID" value="KEQ22003.1"/>
    <property type="molecule type" value="Genomic_DNA"/>
</dbReference>
<keyword evidence="2" id="KW-1185">Reference proteome</keyword>
<reference evidence="1 2" key="1">
    <citation type="submission" date="2014-06" db="EMBL/GenBank/DDBJ databases">
        <title>Draft genome sequence of Paenibacillus sp. MSt1.</title>
        <authorList>
            <person name="Aw Y.K."/>
            <person name="Ong K.S."/>
            <person name="Gan H.M."/>
            <person name="Lee S.M."/>
        </authorList>
    </citation>
    <scope>NUCLEOTIDE SEQUENCE [LARGE SCALE GENOMIC DNA]</scope>
    <source>
        <strain evidence="1 2">MSt1</strain>
    </source>
</reference>
<name>A0A081NU80_9BACL</name>
<dbReference type="AlphaFoldDB" id="A0A081NU80"/>